<dbReference type="FunFam" id="3.20.20.70:FF:000040">
    <property type="entry name" value="Lipoyl synthase"/>
    <property type="match status" value="1"/>
</dbReference>
<dbReference type="GO" id="GO:0046872">
    <property type="term" value="F:metal ion binding"/>
    <property type="evidence" value="ECO:0007669"/>
    <property type="project" value="UniProtKB-KW"/>
</dbReference>
<organism evidence="11 12">
    <name type="scientific">Thermoclostridium stercorarium subsp. thermolacticum DSM 2910</name>
    <dbReference type="NCBI Taxonomy" id="1121336"/>
    <lineage>
        <taxon>Bacteria</taxon>
        <taxon>Bacillati</taxon>
        <taxon>Bacillota</taxon>
        <taxon>Clostridia</taxon>
        <taxon>Eubacteriales</taxon>
        <taxon>Oscillospiraceae</taxon>
        <taxon>Thermoclostridium</taxon>
    </lineage>
</organism>
<comment type="function">
    <text evidence="9">Catalyzes the radical-mediated insertion of two sulfur atoms into the C-6 and C-8 positions of the octanoyl moiety bound to the lipoyl domains of lipoate-dependent enzymes, thereby converting the octanoylated domains into lipoylated derivatives.</text>
</comment>
<keyword evidence="2 9" id="KW-0963">Cytoplasm</keyword>
<feature type="binding site" evidence="9">
    <location>
        <position position="62"/>
    </location>
    <ligand>
        <name>[4Fe-4S] cluster</name>
        <dbReference type="ChEBI" id="CHEBI:49883"/>
        <label>2</label>
        <note>4Fe-4S-S-AdoMet</note>
    </ligand>
</feature>
<dbReference type="Proteomes" id="UP000092971">
    <property type="component" value="Chromosome"/>
</dbReference>
<dbReference type="HAMAP" id="MF_00206">
    <property type="entry name" value="Lipoyl_synth"/>
    <property type="match status" value="1"/>
</dbReference>
<dbReference type="InterPro" id="IPR013785">
    <property type="entry name" value="Aldolase_TIM"/>
</dbReference>
<dbReference type="GO" id="GO:0051539">
    <property type="term" value="F:4 iron, 4 sulfur cluster binding"/>
    <property type="evidence" value="ECO:0007669"/>
    <property type="project" value="UniProtKB-UniRule"/>
</dbReference>
<dbReference type="OrthoDB" id="9787898at2"/>
<keyword evidence="7 9" id="KW-0411">Iron-sulfur</keyword>
<comment type="pathway">
    <text evidence="9">Protein modification; protein lipoylation via endogenous pathway; protein N(6)-(lipoyl)lysine from octanoyl-[acyl-carrier-protein]: step 2/2.</text>
</comment>
<comment type="subcellular location">
    <subcellularLocation>
        <location evidence="9">Cytoplasm</location>
    </subcellularLocation>
</comment>
<reference evidence="11 12" key="1">
    <citation type="submission" date="2016-02" db="EMBL/GenBank/DDBJ databases">
        <title>Comparison of Clostridium stercorarium subspecies using comparative genomics and transcriptomics.</title>
        <authorList>
            <person name="Schellenberg J."/>
            <person name="Thallinger G."/>
            <person name="Levin D.B."/>
            <person name="Zhang X."/>
            <person name="Alvare G."/>
            <person name="Fristensky B."/>
            <person name="Sparling R."/>
        </authorList>
    </citation>
    <scope>NUCLEOTIDE SEQUENCE [LARGE SCALE GENOMIC DNA]</scope>
    <source>
        <strain evidence="11 12">DSM 2910</strain>
    </source>
</reference>
<evidence type="ECO:0000313" key="12">
    <source>
        <dbReference type="Proteomes" id="UP000092971"/>
    </source>
</evidence>
<keyword evidence="3 9" id="KW-0808">Transferase</keyword>
<evidence type="ECO:0000256" key="7">
    <source>
        <dbReference type="ARBA" id="ARBA00023014"/>
    </source>
</evidence>
<dbReference type="InterPro" id="IPR006638">
    <property type="entry name" value="Elp3/MiaA/NifB-like_rSAM"/>
</dbReference>
<feature type="binding site" evidence="9">
    <location>
        <position position="275"/>
    </location>
    <ligand>
        <name>[4Fe-4S] cluster</name>
        <dbReference type="ChEBI" id="CHEBI:49883"/>
        <label>1</label>
    </ligand>
</feature>
<dbReference type="SUPFAM" id="SSF102114">
    <property type="entry name" value="Radical SAM enzymes"/>
    <property type="match status" value="1"/>
</dbReference>
<dbReference type="PANTHER" id="PTHR10949">
    <property type="entry name" value="LIPOYL SYNTHASE"/>
    <property type="match status" value="1"/>
</dbReference>
<keyword evidence="5 9" id="KW-0479">Metal-binding</keyword>
<dbReference type="SFLD" id="SFLDS00029">
    <property type="entry name" value="Radical_SAM"/>
    <property type="match status" value="1"/>
</dbReference>
<dbReference type="Gene3D" id="3.20.20.70">
    <property type="entry name" value="Aldolase class I"/>
    <property type="match status" value="1"/>
</dbReference>
<feature type="binding site" evidence="9">
    <location>
        <position position="69"/>
    </location>
    <ligand>
        <name>[4Fe-4S] cluster</name>
        <dbReference type="ChEBI" id="CHEBI:49883"/>
        <label>2</label>
        <note>4Fe-4S-S-AdoMet</note>
    </ligand>
</feature>
<dbReference type="NCBIfam" id="NF009544">
    <property type="entry name" value="PRK12928.1"/>
    <property type="match status" value="1"/>
</dbReference>
<dbReference type="RefSeq" id="WP_015358357.1">
    <property type="nucleotide sequence ID" value="NZ_CP014672.1"/>
</dbReference>
<evidence type="ECO:0000256" key="2">
    <source>
        <dbReference type="ARBA" id="ARBA00022490"/>
    </source>
</evidence>
<name>A0A1B1YBF4_THEST</name>
<evidence type="ECO:0000256" key="6">
    <source>
        <dbReference type="ARBA" id="ARBA00023004"/>
    </source>
</evidence>
<evidence type="ECO:0000256" key="1">
    <source>
        <dbReference type="ARBA" id="ARBA00022485"/>
    </source>
</evidence>
<dbReference type="InterPro" id="IPR007197">
    <property type="entry name" value="rSAM"/>
</dbReference>
<dbReference type="CDD" id="cd01335">
    <property type="entry name" value="Radical_SAM"/>
    <property type="match status" value="1"/>
</dbReference>
<dbReference type="GO" id="GO:0005737">
    <property type="term" value="C:cytoplasm"/>
    <property type="evidence" value="ECO:0007669"/>
    <property type="project" value="UniProtKB-SubCell"/>
</dbReference>
<dbReference type="Pfam" id="PF04055">
    <property type="entry name" value="Radical_SAM"/>
    <property type="match status" value="1"/>
</dbReference>
<evidence type="ECO:0000259" key="10">
    <source>
        <dbReference type="PROSITE" id="PS51918"/>
    </source>
</evidence>
<comment type="cofactor">
    <cofactor evidence="9">
        <name>[4Fe-4S] cluster</name>
        <dbReference type="ChEBI" id="CHEBI:49883"/>
    </cofactor>
    <text evidence="9">Binds 2 [4Fe-4S] clusters per subunit. One cluster is coordinated with 3 cysteines and an exchangeable S-adenosyl-L-methionine.</text>
</comment>
<keyword evidence="1 9" id="KW-0004">4Fe-4S</keyword>
<feature type="domain" description="Radical SAM core" evidence="10">
    <location>
        <begin position="48"/>
        <end position="264"/>
    </location>
</feature>
<dbReference type="SMART" id="SM00729">
    <property type="entry name" value="Elp3"/>
    <property type="match status" value="1"/>
</dbReference>
<evidence type="ECO:0000256" key="3">
    <source>
        <dbReference type="ARBA" id="ARBA00022679"/>
    </source>
</evidence>
<dbReference type="EC" id="2.8.1.8" evidence="9"/>
<dbReference type="NCBIfam" id="NF004019">
    <property type="entry name" value="PRK05481.1"/>
    <property type="match status" value="1"/>
</dbReference>
<dbReference type="SFLD" id="SFLDF00271">
    <property type="entry name" value="lipoyl_synthase"/>
    <property type="match status" value="1"/>
</dbReference>
<protein>
    <recommendedName>
        <fullName evidence="9">Lipoyl synthase</fullName>
        <ecNumber evidence="9">2.8.1.8</ecNumber>
    </recommendedName>
    <alternativeName>
        <fullName evidence="9">Lip-syn</fullName>
        <shortName evidence="9">LS</shortName>
    </alternativeName>
    <alternativeName>
        <fullName evidence="9">Lipoate synthase</fullName>
    </alternativeName>
    <alternativeName>
        <fullName evidence="9">Lipoic acid synthase</fullName>
    </alternativeName>
    <alternativeName>
        <fullName evidence="9">Sulfur insertion protein LipA</fullName>
    </alternativeName>
</protein>
<dbReference type="InterPro" id="IPR058240">
    <property type="entry name" value="rSAM_sf"/>
</dbReference>
<feature type="binding site" evidence="9">
    <location>
        <position position="66"/>
    </location>
    <ligand>
        <name>[4Fe-4S] cluster</name>
        <dbReference type="ChEBI" id="CHEBI:49883"/>
        <label>2</label>
        <note>4Fe-4S-S-AdoMet</note>
    </ligand>
</feature>
<evidence type="ECO:0000256" key="8">
    <source>
        <dbReference type="ARBA" id="ARBA00047326"/>
    </source>
</evidence>
<comment type="similarity">
    <text evidence="9">Belongs to the radical SAM superfamily. Lipoyl synthase family.</text>
</comment>
<evidence type="ECO:0000256" key="9">
    <source>
        <dbReference type="HAMAP-Rule" id="MF_00206"/>
    </source>
</evidence>
<dbReference type="UniPathway" id="UPA00538">
    <property type="reaction ID" value="UER00593"/>
</dbReference>
<keyword evidence="6 9" id="KW-0408">Iron</keyword>
<feature type="binding site" evidence="9">
    <location>
        <position position="36"/>
    </location>
    <ligand>
        <name>[4Fe-4S] cluster</name>
        <dbReference type="ChEBI" id="CHEBI:49883"/>
        <label>1</label>
    </ligand>
</feature>
<feature type="binding site" evidence="9">
    <location>
        <position position="41"/>
    </location>
    <ligand>
        <name>[4Fe-4S] cluster</name>
        <dbReference type="ChEBI" id="CHEBI:49883"/>
        <label>1</label>
    </ligand>
</feature>
<keyword evidence="4 9" id="KW-0949">S-adenosyl-L-methionine</keyword>
<dbReference type="PIRSF" id="PIRSF005963">
    <property type="entry name" value="Lipoyl_synth"/>
    <property type="match status" value="1"/>
</dbReference>
<evidence type="ECO:0000313" key="11">
    <source>
        <dbReference type="EMBL" id="ANW98082.1"/>
    </source>
</evidence>
<dbReference type="EMBL" id="CP014672">
    <property type="protein sequence ID" value="ANW98082.1"/>
    <property type="molecule type" value="Genomic_DNA"/>
</dbReference>
<sequence length="288" mass="32101">MERARKPEWLRVKAHSAKGLEFVEEMLKNLHLNTVCDEAACPNRGECFGRKTATFMILGNVCTRNCTFCNVSKGKVQPVDENEPERVAKAVKALGLKHAVITSVTRDDLPDGGAGHFARVIEAVRNTAPGVTVEVLIPDFKGNVEALKKVVNAHPEIINHNVETVPELYSEVRPMADYRRSLEVLKNVKELDKSIYTKSGIMVGLGETEEQVISVMQDLRKVGCDFLTIGQYLAPSVMHHPVVEYVHPDRFKAYEEKAYQMGFLYVASGPLVRSSYMADQAIDKINLS</sequence>
<dbReference type="GO" id="GO:0009249">
    <property type="term" value="P:protein lipoylation"/>
    <property type="evidence" value="ECO:0007669"/>
    <property type="project" value="UniProtKB-UniRule"/>
</dbReference>
<accession>A0A1B1YBF4</accession>
<feature type="binding site" evidence="9">
    <location>
        <position position="47"/>
    </location>
    <ligand>
        <name>[4Fe-4S] cluster</name>
        <dbReference type="ChEBI" id="CHEBI:49883"/>
        <label>1</label>
    </ligand>
</feature>
<dbReference type="GO" id="GO:0016992">
    <property type="term" value="F:lipoate synthase activity"/>
    <property type="evidence" value="ECO:0007669"/>
    <property type="project" value="UniProtKB-UniRule"/>
</dbReference>
<gene>
    <name evidence="9" type="primary">lipA</name>
    <name evidence="11" type="ORF">CSTERTH_03005</name>
</gene>
<dbReference type="AlphaFoldDB" id="A0A1B1YBF4"/>
<comment type="catalytic activity">
    <reaction evidence="8 9">
        <text>[[Fe-S] cluster scaffold protein carrying a second [4Fe-4S](2+) cluster] + N(6)-octanoyl-L-lysyl-[protein] + 2 oxidized [2Fe-2S]-[ferredoxin] + 2 S-adenosyl-L-methionine + 4 H(+) = [[Fe-S] cluster scaffold protein] + N(6)-[(R)-dihydrolipoyl]-L-lysyl-[protein] + 4 Fe(3+) + 2 hydrogen sulfide + 2 5'-deoxyadenosine + 2 L-methionine + 2 reduced [2Fe-2S]-[ferredoxin]</text>
        <dbReference type="Rhea" id="RHEA:16585"/>
        <dbReference type="Rhea" id="RHEA-COMP:9928"/>
        <dbReference type="Rhea" id="RHEA-COMP:10000"/>
        <dbReference type="Rhea" id="RHEA-COMP:10001"/>
        <dbReference type="Rhea" id="RHEA-COMP:10475"/>
        <dbReference type="Rhea" id="RHEA-COMP:14568"/>
        <dbReference type="Rhea" id="RHEA-COMP:14569"/>
        <dbReference type="ChEBI" id="CHEBI:15378"/>
        <dbReference type="ChEBI" id="CHEBI:17319"/>
        <dbReference type="ChEBI" id="CHEBI:29034"/>
        <dbReference type="ChEBI" id="CHEBI:29919"/>
        <dbReference type="ChEBI" id="CHEBI:33722"/>
        <dbReference type="ChEBI" id="CHEBI:33737"/>
        <dbReference type="ChEBI" id="CHEBI:33738"/>
        <dbReference type="ChEBI" id="CHEBI:57844"/>
        <dbReference type="ChEBI" id="CHEBI:59789"/>
        <dbReference type="ChEBI" id="CHEBI:78809"/>
        <dbReference type="ChEBI" id="CHEBI:83100"/>
        <dbReference type="EC" id="2.8.1.8"/>
    </reaction>
</comment>
<dbReference type="InterPro" id="IPR003698">
    <property type="entry name" value="Lipoyl_synth"/>
</dbReference>
<dbReference type="SFLD" id="SFLDG01058">
    <property type="entry name" value="lipoyl_synthase_like"/>
    <property type="match status" value="1"/>
</dbReference>
<dbReference type="NCBIfam" id="TIGR00510">
    <property type="entry name" value="lipA"/>
    <property type="match status" value="1"/>
</dbReference>
<evidence type="ECO:0000256" key="5">
    <source>
        <dbReference type="ARBA" id="ARBA00022723"/>
    </source>
</evidence>
<dbReference type="PANTHER" id="PTHR10949:SF0">
    <property type="entry name" value="LIPOYL SYNTHASE, MITOCHONDRIAL"/>
    <property type="match status" value="1"/>
</dbReference>
<evidence type="ECO:0000256" key="4">
    <source>
        <dbReference type="ARBA" id="ARBA00022691"/>
    </source>
</evidence>
<proteinExistence type="inferred from homology"/>
<dbReference type="PROSITE" id="PS51918">
    <property type="entry name" value="RADICAL_SAM"/>
    <property type="match status" value="1"/>
</dbReference>